<proteinExistence type="predicted"/>
<name>A0ABR1CEC3_NECAM</name>
<keyword evidence="1" id="KW-0472">Membrane</keyword>
<feature type="transmembrane region" description="Helical" evidence="1">
    <location>
        <begin position="259"/>
        <end position="278"/>
    </location>
</feature>
<keyword evidence="1" id="KW-1133">Transmembrane helix</keyword>
<reference evidence="2 3" key="1">
    <citation type="submission" date="2023-08" db="EMBL/GenBank/DDBJ databases">
        <title>A Necator americanus chromosomal reference genome.</title>
        <authorList>
            <person name="Ilik V."/>
            <person name="Petrzelkova K.J."/>
            <person name="Pardy F."/>
            <person name="Fuh T."/>
            <person name="Niatou-Singa F.S."/>
            <person name="Gouil Q."/>
            <person name="Baker L."/>
            <person name="Ritchie M.E."/>
            <person name="Jex A.R."/>
            <person name="Gazzola D."/>
            <person name="Li H."/>
            <person name="Toshio Fujiwara R."/>
            <person name="Zhan B."/>
            <person name="Aroian R.V."/>
            <person name="Pafco B."/>
            <person name="Schwarz E.M."/>
        </authorList>
    </citation>
    <scope>NUCLEOTIDE SEQUENCE [LARGE SCALE GENOMIC DNA]</scope>
    <source>
        <strain evidence="2 3">Aroian</strain>
        <tissue evidence="2">Whole animal</tissue>
    </source>
</reference>
<dbReference type="Proteomes" id="UP001303046">
    <property type="component" value="Unassembled WGS sequence"/>
</dbReference>
<gene>
    <name evidence="2" type="primary">Necator_chrII.g7264</name>
    <name evidence="2" type="ORF">RB195_019471</name>
</gene>
<evidence type="ECO:0000313" key="2">
    <source>
        <dbReference type="EMBL" id="KAK6736791.1"/>
    </source>
</evidence>
<dbReference type="EMBL" id="JAVFWL010000002">
    <property type="protein sequence ID" value="KAK6736791.1"/>
    <property type="molecule type" value="Genomic_DNA"/>
</dbReference>
<comment type="caution">
    <text evidence="2">The sequence shown here is derived from an EMBL/GenBank/DDBJ whole genome shotgun (WGS) entry which is preliminary data.</text>
</comment>
<evidence type="ECO:0000313" key="3">
    <source>
        <dbReference type="Proteomes" id="UP001303046"/>
    </source>
</evidence>
<accession>A0ABR1CEC3</accession>
<protein>
    <submittedName>
        <fullName evidence="2">Uncharacterized protein</fullName>
    </submittedName>
</protein>
<organism evidence="2 3">
    <name type="scientific">Necator americanus</name>
    <name type="common">Human hookworm</name>
    <dbReference type="NCBI Taxonomy" id="51031"/>
    <lineage>
        <taxon>Eukaryota</taxon>
        <taxon>Metazoa</taxon>
        <taxon>Ecdysozoa</taxon>
        <taxon>Nematoda</taxon>
        <taxon>Chromadorea</taxon>
        <taxon>Rhabditida</taxon>
        <taxon>Rhabditina</taxon>
        <taxon>Rhabditomorpha</taxon>
        <taxon>Strongyloidea</taxon>
        <taxon>Ancylostomatidae</taxon>
        <taxon>Bunostominae</taxon>
        <taxon>Necator</taxon>
    </lineage>
</organism>
<sequence>MLIDADEFYQDVLDTSYGYASNNHMRKTKPKNHAEDANCGVESDEGSTQVNLFLITVKCVRSDGRNLSKAGFCPMALERLEQSSARNVGPHPDMEVAVRAGCSSDAVEMARNFEDGLTGIDDLLPKMSENDAALLSAQLDREIKSEWKSSSLLGRLGVDEPGLAPCDSILRMYDLLCNINFQLLVMQRELLKHESVVREVRGTKDATACGFEDINNKAQLGRLIHSLDISSASLRDRIESLSRALFEDTWKPEKKTNELSYYALPACFAVLTLGWLIVRMNVVGIK</sequence>
<keyword evidence="1" id="KW-0812">Transmembrane</keyword>
<keyword evidence="3" id="KW-1185">Reference proteome</keyword>
<evidence type="ECO:0000256" key="1">
    <source>
        <dbReference type="SAM" id="Phobius"/>
    </source>
</evidence>